<dbReference type="HAMAP" id="MF_00626">
    <property type="entry name" value="Germination_prot"/>
    <property type="match status" value="1"/>
</dbReference>
<comment type="catalytic activity">
    <reaction evidence="1">
        <text>Endopeptidase action with P4 Glu or Asp, P1 preferably Glu &gt; Asp, P1' hydrophobic and P2' Ala.</text>
        <dbReference type="EC" id="3.4.24.78"/>
    </reaction>
</comment>
<keyword evidence="1" id="KW-0645">Protease</keyword>
<dbReference type="Pfam" id="PF03418">
    <property type="entry name" value="Peptidase_A25"/>
    <property type="match status" value="1"/>
</dbReference>
<keyword evidence="1" id="KW-0865">Zymogen</keyword>
<sequence length="324" mass="35380">MFIIRTDLAVEAKEIYEKQNNGNMQGVEVEEDKKGEIKVTTVKITNDIGERMMRKPKGTYITIDMPKLIHYDADTMDEVSKILGENLSDMVKLDDSMTALVVGLGNWNITPDALGPKVVSKLMVTRHLKQLIPDQIDEGIRPVCAIAPGVLGLTGIETGEIIKGVVDKIKPNLIICIDALASRKLERVNSTIQLGNTGISPGSGVGNRRMELSQQTLGIPVIAIGVPTVVDAATMANDTIDLVLDQMINQTQKGGEFYSMLKSIDKEEKQKMITEVLDPYVGNLMVTPKEVDLVIDSVSKVIANGINIALQPALDLDDINRFLS</sequence>
<dbReference type="PIRSF" id="PIRSF019549">
    <property type="entry name" value="Peptidase_A25"/>
    <property type="match status" value="1"/>
</dbReference>
<accession>A0A949THS1</accession>
<comment type="PTM">
    <text evidence="1">Autoproteolytically processed. The inactive tetrameric zymogen termed p46 autoprocesses to a smaller form termed p41, which is active only during spore germination.</text>
</comment>
<dbReference type="RefSeq" id="WP_218320068.1">
    <property type="nucleotide sequence ID" value="NZ_JAEEGC010000037.1"/>
</dbReference>
<dbReference type="EMBL" id="JAEEGC010000037">
    <property type="protein sequence ID" value="MBV7273039.1"/>
    <property type="molecule type" value="Genomic_DNA"/>
</dbReference>
<keyword evidence="1 2" id="KW-0378">Hydrolase</keyword>
<feature type="chain" id="PRO_5038192326" description="Germination protease" evidence="1">
    <location>
        <begin position="8"/>
        <end position="324"/>
    </location>
</feature>
<dbReference type="AlphaFoldDB" id="A0A949THS1"/>
<dbReference type="InterPro" id="IPR005080">
    <property type="entry name" value="Peptidase_A25"/>
</dbReference>
<dbReference type="GO" id="GO:0009847">
    <property type="term" value="P:spore germination"/>
    <property type="evidence" value="ECO:0007669"/>
    <property type="project" value="UniProtKB-UniRule"/>
</dbReference>
<protein>
    <recommendedName>
        <fullName evidence="1">Germination protease</fullName>
        <ecNumber evidence="1">3.4.24.78</ecNumber>
    </recommendedName>
    <alternativeName>
        <fullName evidence="1">GPR endopeptidase</fullName>
    </alternativeName>
    <alternativeName>
        <fullName evidence="1">Germination proteinase</fullName>
    </alternativeName>
    <alternativeName>
        <fullName evidence="1">Spore protease</fullName>
    </alternativeName>
</protein>
<comment type="caution">
    <text evidence="2">The sequence shown here is derived from an EMBL/GenBank/DDBJ whole genome shotgun (WGS) entry which is preliminary data.</text>
</comment>
<evidence type="ECO:0000256" key="1">
    <source>
        <dbReference type="HAMAP-Rule" id="MF_00626"/>
    </source>
</evidence>
<gene>
    <name evidence="1" type="primary">gpr</name>
    <name evidence="2" type="ORF">I6U48_08955</name>
</gene>
<dbReference type="GO" id="GO:0006508">
    <property type="term" value="P:proteolysis"/>
    <property type="evidence" value="ECO:0007669"/>
    <property type="project" value="UniProtKB-UniRule"/>
</dbReference>
<dbReference type="NCBIfam" id="TIGR01441">
    <property type="entry name" value="GPR"/>
    <property type="match status" value="1"/>
</dbReference>
<evidence type="ECO:0000313" key="2">
    <source>
        <dbReference type="EMBL" id="MBV7273039.1"/>
    </source>
</evidence>
<feature type="propeptide" id="PRO_5038192327" evidence="1">
    <location>
        <begin position="1"/>
        <end position="7"/>
    </location>
</feature>
<comment type="subunit">
    <text evidence="1">Homotetramer.</text>
</comment>
<proteinExistence type="inferred from homology"/>
<keyword evidence="3" id="KW-1185">Reference proteome</keyword>
<reference evidence="2" key="1">
    <citation type="submission" date="2020-12" db="EMBL/GenBank/DDBJ databases">
        <title>Clostridium thailandense sp. nov., a novel acetogenic bacterium isolated from peat land soil in Thailand.</title>
        <authorList>
            <person name="Chaikitkaew S."/>
            <person name="Birkeland N.K."/>
        </authorList>
    </citation>
    <scope>NUCLEOTIDE SEQUENCE</scope>
    <source>
        <strain evidence="2">PL3</strain>
    </source>
</reference>
<dbReference type="EC" id="3.4.24.78" evidence="1"/>
<evidence type="ECO:0000313" key="3">
    <source>
        <dbReference type="Proteomes" id="UP000694308"/>
    </source>
</evidence>
<comment type="function">
    <text evidence="1">Initiates the rapid degradation of small, acid-soluble proteins during spore germination.</text>
</comment>
<dbReference type="Proteomes" id="UP000694308">
    <property type="component" value="Unassembled WGS sequence"/>
</dbReference>
<comment type="similarity">
    <text evidence="1">Belongs to the peptidase A25 family.</text>
</comment>
<organism evidence="2 3">
    <name type="scientific">Clostridium thailandense</name>
    <dbReference type="NCBI Taxonomy" id="2794346"/>
    <lineage>
        <taxon>Bacteria</taxon>
        <taxon>Bacillati</taxon>
        <taxon>Bacillota</taxon>
        <taxon>Clostridia</taxon>
        <taxon>Eubacteriales</taxon>
        <taxon>Clostridiaceae</taxon>
        <taxon>Clostridium</taxon>
    </lineage>
</organism>
<name>A0A949THS1_9CLOT</name>
<dbReference type="GO" id="GO:0004222">
    <property type="term" value="F:metalloendopeptidase activity"/>
    <property type="evidence" value="ECO:0007669"/>
    <property type="project" value="UniProtKB-UniRule"/>
</dbReference>